<evidence type="ECO:0000256" key="1">
    <source>
        <dbReference type="SAM" id="SignalP"/>
    </source>
</evidence>
<organism evidence="3 4">
    <name type="scientific">Allorhizobium borbori</name>
    <dbReference type="NCBI Taxonomy" id="485907"/>
    <lineage>
        <taxon>Bacteria</taxon>
        <taxon>Pseudomonadati</taxon>
        <taxon>Pseudomonadota</taxon>
        <taxon>Alphaproteobacteria</taxon>
        <taxon>Hyphomicrobiales</taxon>
        <taxon>Rhizobiaceae</taxon>
        <taxon>Rhizobium/Agrobacterium group</taxon>
        <taxon>Allorhizobium</taxon>
    </lineage>
</organism>
<dbReference type="InterPro" id="IPR019243">
    <property type="entry name" value="DUF2202"/>
</dbReference>
<keyword evidence="4" id="KW-1185">Reference proteome</keyword>
<comment type="caution">
    <text evidence="3">The sequence shown here is derived from an EMBL/GenBank/DDBJ whole genome shotgun (WGS) entry which is preliminary data.</text>
</comment>
<dbReference type="InterPro" id="IPR009078">
    <property type="entry name" value="Ferritin-like_SF"/>
</dbReference>
<dbReference type="InterPro" id="IPR012347">
    <property type="entry name" value="Ferritin-like"/>
</dbReference>
<dbReference type="Gene3D" id="1.20.1260.10">
    <property type="match status" value="1"/>
</dbReference>
<gene>
    <name evidence="3" type="ORF">GGQ66_002800</name>
</gene>
<dbReference type="Proteomes" id="UP000584824">
    <property type="component" value="Unassembled WGS sequence"/>
</dbReference>
<feature type="domain" description="Rubrerythrin diiron-binding" evidence="2">
    <location>
        <begin position="34"/>
        <end position="147"/>
    </location>
</feature>
<protein>
    <recommendedName>
        <fullName evidence="2">Rubrerythrin diiron-binding domain-containing protein</fullName>
    </recommendedName>
</protein>
<name>A0A7W6P2U7_9HYPH</name>
<feature type="chain" id="PRO_5031474224" description="Rubrerythrin diiron-binding domain-containing protein" evidence="1">
    <location>
        <begin position="26"/>
        <end position="163"/>
    </location>
</feature>
<evidence type="ECO:0000313" key="3">
    <source>
        <dbReference type="EMBL" id="MBB4104226.1"/>
    </source>
</evidence>
<dbReference type="AlphaFoldDB" id="A0A7W6P2U7"/>
<dbReference type="Pfam" id="PF02915">
    <property type="entry name" value="Rubrerythrin"/>
    <property type="match status" value="1"/>
</dbReference>
<dbReference type="SUPFAM" id="SSF47240">
    <property type="entry name" value="Ferritin-like"/>
    <property type="match status" value="1"/>
</dbReference>
<dbReference type="GO" id="GO:0016491">
    <property type="term" value="F:oxidoreductase activity"/>
    <property type="evidence" value="ECO:0007669"/>
    <property type="project" value="InterPro"/>
</dbReference>
<keyword evidence="1" id="KW-0732">Signal</keyword>
<evidence type="ECO:0000313" key="4">
    <source>
        <dbReference type="Proteomes" id="UP000584824"/>
    </source>
</evidence>
<reference evidence="3 4" key="1">
    <citation type="submission" date="2020-08" db="EMBL/GenBank/DDBJ databases">
        <title>Genomic Encyclopedia of Type Strains, Phase IV (KMG-IV): sequencing the most valuable type-strain genomes for metagenomic binning, comparative biology and taxonomic classification.</title>
        <authorList>
            <person name="Goeker M."/>
        </authorList>
    </citation>
    <scope>NUCLEOTIDE SEQUENCE [LARGE SCALE GENOMIC DNA]</scope>
    <source>
        <strain evidence="3 4">DSM 26385</strain>
    </source>
</reference>
<accession>A0A7W6P2U7</accession>
<dbReference type="EMBL" id="JACIDU010000011">
    <property type="protein sequence ID" value="MBB4104226.1"/>
    <property type="molecule type" value="Genomic_DNA"/>
</dbReference>
<dbReference type="CDD" id="cd01048">
    <property type="entry name" value="Ferritin_like_AB2"/>
    <property type="match status" value="1"/>
</dbReference>
<evidence type="ECO:0000259" key="2">
    <source>
        <dbReference type="Pfam" id="PF02915"/>
    </source>
</evidence>
<dbReference type="RefSeq" id="WP_183793318.1">
    <property type="nucleotide sequence ID" value="NZ_JACIDU010000011.1"/>
</dbReference>
<proteinExistence type="predicted"/>
<feature type="signal peptide" evidence="1">
    <location>
        <begin position="1"/>
        <end position="25"/>
    </location>
</feature>
<dbReference type="InterPro" id="IPR003251">
    <property type="entry name" value="Rr_diiron-bd_dom"/>
</dbReference>
<sequence length="163" mass="17616">MNKTISALILAVVPVALPLSAVAGALEKPAEAALQRALEDEYHAEAFYDAVMAKFGEVRPFVNIIEAERRHASMLADAMKTYDLNVPKNRQIGSAEMKAAVPATLGEACRMGVAAEIANRDLYRKELLPAVTGHADIATVFERLSAASDNNHLPAFQRCVARN</sequence>
<dbReference type="GO" id="GO:0046872">
    <property type="term" value="F:metal ion binding"/>
    <property type="evidence" value="ECO:0007669"/>
    <property type="project" value="InterPro"/>
</dbReference>